<dbReference type="Gene3D" id="1.10.10.10">
    <property type="entry name" value="Winged helix-like DNA-binding domain superfamily/Winged helix DNA-binding domain"/>
    <property type="match status" value="1"/>
</dbReference>
<dbReference type="InterPro" id="IPR015421">
    <property type="entry name" value="PyrdxlP-dep_Trfase_major"/>
</dbReference>
<comment type="caution">
    <text evidence="7">The sequence shown here is derived from an EMBL/GenBank/DDBJ whole genome shotgun (WGS) entry which is preliminary data.</text>
</comment>
<dbReference type="EMBL" id="JAQQFM010000001">
    <property type="protein sequence ID" value="MFL9922735.1"/>
    <property type="molecule type" value="Genomic_DNA"/>
</dbReference>
<evidence type="ECO:0000313" key="7">
    <source>
        <dbReference type="EMBL" id="MFL9922735.1"/>
    </source>
</evidence>
<dbReference type="InterPro" id="IPR015424">
    <property type="entry name" value="PyrdxlP-dep_Trfase"/>
</dbReference>
<keyword evidence="3" id="KW-0805">Transcription regulation</keyword>
<protein>
    <submittedName>
        <fullName evidence="7">PLP-dependent aminotransferase family protein</fullName>
    </submittedName>
</protein>
<dbReference type="Pfam" id="PF00392">
    <property type="entry name" value="GntR"/>
    <property type="match status" value="1"/>
</dbReference>
<name>A0ABW9A2Y5_9BURK</name>
<evidence type="ECO:0000313" key="8">
    <source>
        <dbReference type="Proteomes" id="UP001629246"/>
    </source>
</evidence>
<evidence type="ECO:0000256" key="5">
    <source>
        <dbReference type="ARBA" id="ARBA00023163"/>
    </source>
</evidence>
<evidence type="ECO:0000256" key="1">
    <source>
        <dbReference type="ARBA" id="ARBA00005384"/>
    </source>
</evidence>
<keyword evidence="8" id="KW-1185">Reference proteome</keyword>
<proteinExistence type="inferred from homology"/>
<dbReference type="InterPro" id="IPR004839">
    <property type="entry name" value="Aminotransferase_I/II_large"/>
</dbReference>
<dbReference type="Proteomes" id="UP001629246">
    <property type="component" value="Unassembled WGS sequence"/>
</dbReference>
<dbReference type="SUPFAM" id="SSF46785">
    <property type="entry name" value="Winged helix' DNA-binding domain"/>
    <property type="match status" value="1"/>
</dbReference>
<dbReference type="InterPro" id="IPR015422">
    <property type="entry name" value="PyrdxlP-dep_Trfase_small"/>
</dbReference>
<gene>
    <name evidence="7" type="ORF">PQR62_00565</name>
</gene>
<evidence type="ECO:0000256" key="2">
    <source>
        <dbReference type="ARBA" id="ARBA00022898"/>
    </source>
</evidence>
<dbReference type="SUPFAM" id="SSF53383">
    <property type="entry name" value="PLP-dependent transferases"/>
    <property type="match status" value="1"/>
</dbReference>
<keyword evidence="5" id="KW-0804">Transcription</keyword>
<dbReference type="SMART" id="SM00345">
    <property type="entry name" value="HTH_GNTR"/>
    <property type="match status" value="1"/>
</dbReference>
<organism evidence="7 8">
    <name type="scientific">Herbaspirillum lusitanum</name>
    <dbReference type="NCBI Taxonomy" id="213312"/>
    <lineage>
        <taxon>Bacteria</taxon>
        <taxon>Pseudomonadati</taxon>
        <taxon>Pseudomonadota</taxon>
        <taxon>Betaproteobacteria</taxon>
        <taxon>Burkholderiales</taxon>
        <taxon>Oxalobacteraceae</taxon>
        <taxon>Herbaspirillum</taxon>
    </lineage>
</organism>
<evidence type="ECO:0000259" key="6">
    <source>
        <dbReference type="PROSITE" id="PS50949"/>
    </source>
</evidence>
<evidence type="ECO:0000256" key="4">
    <source>
        <dbReference type="ARBA" id="ARBA00023125"/>
    </source>
</evidence>
<keyword evidence="7" id="KW-0808">Transferase</keyword>
<dbReference type="InterPro" id="IPR036390">
    <property type="entry name" value="WH_DNA-bd_sf"/>
</dbReference>
<keyword evidence="2" id="KW-0663">Pyridoxal phosphate</keyword>
<dbReference type="PANTHER" id="PTHR46577">
    <property type="entry name" value="HTH-TYPE TRANSCRIPTIONAL REGULATORY PROTEIN GABR"/>
    <property type="match status" value="1"/>
</dbReference>
<sequence>MAEIPLYKQFAEQLAASISAGVLQPGEKIASVRLASQQHKLSVTTVVRAYELLESRGVIESHPQSGYFVRKQALADQAPAARVASAPAYIDNPAYQQSTEVDVSRLVLATLKTIQQDGTVPLGSPYPNPALFPSQRITQYTARITRNASQSSVFDDLPPGHPDLLRQIARRYLENGLKVDPADIVVTVGATEAINLCLQAVARPGDTVAVETPTFYAMLHAIERLGMRALEIPTDPQFGIDVDALEHAIKTQKVSACMVMPNFQNPLGFQMPDTAKQRLVQLAREHDMPLIENGVYGELHYGNAHPTSLKTYDRPGEQGLVLHCSSFSKSLTSAYRIGWAMPGRYRAQVEKLKFLNTLATPTVPQRAIAEYLTQGGYERHLRRVRRIFTQQRDLMRHFVLRFFPEGTQVSEPQGGYVLWVELPAGVDAMELYRRCLALGITIAPGRIFAATNRYSHFIRLNYSYTWSKEIEQALKLVGKLVQELMDSA</sequence>
<evidence type="ECO:0000256" key="3">
    <source>
        <dbReference type="ARBA" id="ARBA00023015"/>
    </source>
</evidence>
<dbReference type="InterPro" id="IPR000524">
    <property type="entry name" value="Tscrpt_reg_HTH_GntR"/>
</dbReference>
<dbReference type="CDD" id="cd00609">
    <property type="entry name" value="AAT_like"/>
    <property type="match status" value="1"/>
</dbReference>
<comment type="similarity">
    <text evidence="1">In the C-terminal section; belongs to the class-I pyridoxal-phosphate-dependent aminotransferase family.</text>
</comment>
<keyword evidence="7" id="KW-0032">Aminotransferase</keyword>
<dbReference type="PROSITE" id="PS50949">
    <property type="entry name" value="HTH_GNTR"/>
    <property type="match status" value="1"/>
</dbReference>
<dbReference type="RefSeq" id="WP_408153706.1">
    <property type="nucleotide sequence ID" value="NZ_JAQQFM010000001.1"/>
</dbReference>
<dbReference type="Gene3D" id="3.90.1150.10">
    <property type="entry name" value="Aspartate Aminotransferase, domain 1"/>
    <property type="match status" value="1"/>
</dbReference>
<dbReference type="Gene3D" id="3.40.640.10">
    <property type="entry name" value="Type I PLP-dependent aspartate aminotransferase-like (Major domain)"/>
    <property type="match status" value="1"/>
</dbReference>
<feature type="domain" description="HTH gntR-type" evidence="6">
    <location>
        <begin position="4"/>
        <end position="72"/>
    </location>
</feature>
<accession>A0ABW9A2Y5</accession>
<reference evidence="7 8" key="1">
    <citation type="journal article" date="2024" name="Chem. Sci.">
        <title>Discovery of megapolipeptins by genome mining of a Burkholderiales bacteria collection.</title>
        <authorList>
            <person name="Paulo B.S."/>
            <person name="Recchia M.J.J."/>
            <person name="Lee S."/>
            <person name="Fergusson C.H."/>
            <person name="Romanowski S.B."/>
            <person name="Hernandez A."/>
            <person name="Krull N."/>
            <person name="Liu D.Y."/>
            <person name="Cavanagh H."/>
            <person name="Bos A."/>
            <person name="Gray C.A."/>
            <person name="Murphy B.T."/>
            <person name="Linington R.G."/>
            <person name="Eustaquio A.S."/>
        </authorList>
    </citation>
    <scope>NUCLEOTIDE SEQUENCE [LARGE SCALE GENOMIC DNA]</scope>
    <source>
        <strain evidence="7 8">RL21-008-BIB-A</strain>
    </source>
</reference>
<dbReference type="InterPro" id="IPR051446">
    <property type="entry name" value="HTH_trans_reg/aminotransferase"/>
</dbReference>
<dbReference type="Pfam" id="PF00155">
    <property type="entry name" value="Aminotran_1_2"/>
    <property type="match status" value="1"/>
</dbReference>
<dbReference type="CDD" id="cd07377">
    <property type="entry name" value="WHTH_GntR"/>
    <property type="match status" value="1"/>
</dbReference>
<dbReference type="GO" id="GO:0008483">
    <property type="term" value="F:transaminase activity"/>
    <property type="evidence" value="ECO:0007669"/>
    <property type="project" value="UniProtKB-KW"/>
</dbReference>
<keyword evidence="4" id="KW-0238">DNA-binding</keyword>
<dbReference type="PANTHER" id="PTHR46577:SF2">
    <property type="entry name" value="TRANSCRIPTIONAL REGULATORY PROTEIN"/>
    <property type="match status" value="1"/>
</dbReference>
<dbReference type="InterPro" id="IPR036388">
    <property type="entry name" value="WH-like_DNA-bd_sf"/>
</dbReference>